<proteinExistence type="predicted"/>
<organism evidence="2 3">
    <name type="scientific">Nelumbo nucifera</name>
    <name type="common">Sacred lotus</name>
    <dbReference type="NCBI Taxonomy" id="4432"/>
    <lineage>
        <taxon>Eukaryota</taxon>
        <taxon>Viridiplantae</taxon>
        <taxon>Streptophyta</taxon>
        <taxon>Embryophyta</taxon>
        <taxon>Tracheophyta</taxon>
        <taxon>Spermatophyta</taxon>
        <taxon>Magnoliopsida</taxon>
        <taxon>Proteales</taxon>
        <taxon>Nelumbonaceae</taxon>
        <taxon>Nelumbo</taxon>
    </lineage>
</organism>
<name>A0A822YNZ8_NELNU</name>
<gene>
    <name evidence="2" type="ORF">HUJ06_011427</name>
</gene>
<evidence type="ECO:0000256" key="1">
    <source>
        <dbReference type="SAM" id="Phobius"/>
    </source>
</evidence>
<evidence type="ECO:0000313" key="2">
    <source>
        <dbReference type="EMBL" id="DAD32576.1"/>
    </source>
</evidence>
<dbReference type="EMBL" id="DUZY01000003">
    <property type="protein sequence ID" value="DAD32576.1"/>
    <property type="molecule type" value="Genomic_DNA"/>
</dbReference>
<protein>
    <submittedName>
        <fullName evidence="2">Uncharacterized protein</fullName>
    </submittedName>
</protein>
<comment type="caution">
    <text evidence="2">The sequence shown here is derived from an EMBL/GenBank/DDBJ whole genome shotgun (WGS) entry which is preliminary data.</text>
</comment>
<keyword evidence="3" id="KW-1185">Reference proteome</keyword>
<reference evidence="2 3" key="1">
    <citation type="journal article" date="2020" name="Mol. Biol. Evol.">
        <title>Distinct Expression and Methylation Patterns for Genes with Different Fates following a Single Whole-Genome Duplication in Flowering Plants.</title>
        <authorList>
            <person name="Shi T."/>
            <person name="Rahmani R.S."/>
            <person name="Gugger P.F."/>
            <person name="Wang M."/>
            <person name="Li H."/>
            <person name="Zhang Y."/>
            <person name="Li Z."/>
            <person name="Wang Q."/>
            <person name="Van de Peer Y."/>
            <person name="Marchal K."/>
            <person name="Chen J."/>
        </authorList>
    </citation>
    <scope>NUCLEOTIDE SEQUENCE [LARGE SCALE GENOMIC DNA]</scope>
    <source>
        <tissue evidence="2">Leaf</tissue>
    </source>
</reference>
<feature type="transmembrane region" description="Helical" evidence="1">
    <location>
        <begin position="62"/>
        <end position="86"/>
    </location>
</feature>
<keyword evidence="1" id="KW-1133">Transmembrane helix</keyword>
<dbReference type="Proteomes" id="UP000607653">
    <property type="component" value="Unassembled WGS sequence"/>
</dbReference>
<accession>A0A822YNZ8</accession>
<sequence>MAWDNAATLDLQNCNSCSVLLGSMIQLLAIHFIFSPLHALLPPLLLSSSSRSYRRRRRKERNVSLIFLLLFSLVIDRFLVMANFFVLSTSSFGLLLNGQ</sequence>
<keyword evidence="1" id="KW-0472">Membrane</keyword>
<evidence type="ECO:0000313" key="3">
    <source>
        <dbReference type="Proteomes" id="UP000607653"/>
    </source>
</evidence>
<dbReference type="AlphaFoldDB" id="A0A822YNZ8"/>
<keyword evidence="1" id="KW-0812">Transmembrane</keyword>
<feature type="transmembrane region" description="Helical" evidence="1">
    <location>
        <begin position="20"/>
        <end position="41"/>
    </location>
</feature>